<feature type="region of interest" description="Disordered" evidence="1">
    <location>
        <begin position="116"/>
        <end position="135"/>
    </location>
</feature>
<evidence type="ECO:0000259" key="2">
    <source>
        <dbReference type="Pfam" id="PF00078"/>
    </source>
</evidence>
<organism evidence="3 4">
    <name type="scientific">Ramazzottius varieornatus</name>
    <name type="common">Water bear</name>
    <name type="synonym">Tardigrade</name>
    <dbReference type="NCBI Taxonomy" id="947166"/>
    <lineage>
        <taxon>Eukaryota</taxon>
        <taxon>Metazoa</taxon>
        <taxon>Ecdysozoa</taxon>
        <taxon>Tardigrada</taxon>
        <taxon>Eutardigrada</taxon>
        <taxon>Parachela</taxon>
        <taxon>Hypsibioidea</taxon>
        <taxon>Ramazzottiidae</taxon>
        <taxon>Ramazzottius</taxon>
    </lineage>
</organism>
<gene>
    <name evidence="3" type="primary">RvY_03502-1</name>
    <name evidence="3" type="synonym">RvY_03502.1</name>
    <name evidence="3" type="ORF">RvY_03502</name>
</gene>
<dbReference type="AlphaFoldDB" id="A0A1D1UNA9"/>
<dbReference type="Proteomes" id="UP000186922">
    <property type="component" value="Unassembled WGS sequence"/>
</dbReference>
<accession>A0A1D1UNA9</accession>
<evidence type="ECO:0000313" key="4">
    <source>
        <dbReference type="Proteomes" id="UP000186922"/>
    </source>
</evidence>
<dbReference type="OrthoDB" id="1676176at2759"/>
<name>A0A1D1UNA9_RAMVA</name>
<reference evidence="3 4" key="1">
    <citation type="journal article" date="2016" name="Nat. Commun.">
        <title>Extremotolerant tardigrade genome and improved radiotolerance of human cultured cells by tardigrade-unique protein.</title>
        <authorList>
            <person name="Hashimoto T."/>
            <person name="Horikawa D.D."/>
            <person name="Saito Y."/>
            <person name="Kuwahara H."/>
            <person name="Kozuka-Hata H."/>
            <person name="Shin-I T."/>
            <person name="Minakuchi Y."/>
            <person name="Ohishi K."/>
            <person name="Motoyama A."/>
            <person name="Aizu T."/>
            <person name="Enomoto A."/>
            <person name="Kondo K."/>
            <person name="Tanaka S."/>
            <person name="Hara Y."/>
            <person name="Koshikawa S."/>
            <person name="Sagara H."/>
            <person name="Miura T."/>
            <person name="Yokobori S."/>
            <person name="Miyagawa K."/>
            <person name="Suzuki Y."/>
            <person name="Kubo T."/>
            <person name="Oyama M."/>
            <person name="Kohara Y."/>
            <person name="Fujiyama A."/>
            <person name="Arakawa K."/>
            <person name="Katayama T."/>
            <person name="Toyoda A."/>
            <person name="Kunieda T."/>
        </authorList>
    </citation>
    <scope>NUCLEOTIDE SEQUENCE [LARGE SCALE GENOMIC DNA]</scope>
    <source>
        <strain evidence="3 4">YOKOZUNA-1</strain>
    </source>
</reference>
<proteinExistence type="predicted"/>
<sequence length="135" mass="14603">MYSRPSNLIYGNQVLQSARGVQQGDPLGSLFFCLVTKDLSKSLKSDFNCWYLDDATIGGDVDRVIEVFQRVADQCAGLGLELNLDKCVIFIFGGSKKEQLTTKSHAKAIFPIVTTPPPSAPSAAWTSLTGEDSPS</sequence>
<evidence type="ECO:0000256" key="1">
    <source>
        <dbReference type="SAM" id="MobiDB-lite"/>
    </source>
</evidence>
<dbReference type="EMBL" id="BDGG01000002">
    <property type="protein sequence ID" value="GAU91196.1"/>
    <property type="molecule type" value="Genomic_DNA"/>
</dbReference>
<keyword evidence="4" id="KW-1185">Reference proteome</keyword>
<comment type="caution">
    <text evidence="3">The sequence shown here is derived from an EMBL/GenBank/DDBJ whole genome shotgun (WGS) entry which is preliminary data.</text>
</comment>
<dbReference type="SUPFAM" id="SSF56672">
    <property type="entry name" value="DNA/RNA polymerases"/>
    <property type="match status" value="1"/>
</dbReference>
<feature type="domain" description="Reverse transcriptase" evidence="2">
    <location>
        <begin position="13"/>
        <end position="96"/>
    </location>
</feature>
<dbReference type="InterPro" id="IPR043502">
    <property type="entry name" value="DNA/RNA_pol_sf"/>
</dbReference>
<dbReference type="InterPro" id="IPR000477">
    <property type="entry name" value="RT_dom"/>
</dbReference>
<protein>
    <recommendedName>
        <fullName evidence="2">Reverse transcriptase domain-containing protein</fullName>
    </recommendedName>
</protein>
<dbReference type="Pfam" id="PF00078">
    <property type="entry name" value="RVT_1"/>
    <property type="match status" value="1"/>
</dbReference>
<evidence type="ECO:0000313" key="3">
    <source>
        <dbReference type="EMBL" id="GAU91196.1"/>
    </source>
</evidence>